<accession>A0ABW4LIH6</accession>
<protein>
    <recommendedName>
        <fullName evidence="4">Sporulation protein</fullName>
    </recommendedName>
</protein>
<evidence type="ECO:0000256" key="1">
    <source>
        <dbReference type="SAM" id="Phobius"/>
    </source>
</evidence>
<dbReference type="RefSeq" id="WP_377936085.1">
    <property type="nucleotide sequence ID" value="NZ_JBHUEA010000026.1"/>
</dbReference>
<dbReference type="EMBL" id="JBHUEA010000026">
    <property type="protein sequence ID" value="MFD1722724.1"/>
    <property type="molecule type" value="Genomic_DNA"/>
</dbReference>
<evidence type="ECO:0008006" key="4">
    <source>
        <dbReference type="Google" id="ProtNLM"/>
    </source>
</evidence>
<organism evidence="2 3">
    <name type="scientific">Amnibacterium endophyticum</name>
    <dbReference type="NCBI Taxonomy" id="2109337"/>
    <lineage>
        <taxon>Bacteria</taxon>
        <taxon>Bacillati</taxon>
        <taxon>Actinomycetota</taxon>
        <taxon>Actinomycetes</taxon>
        <taxon>Micrococcales</taxon>
        <taxon>Microbacteriaceae</taxon>
        <taxon>Amnibacterium</taxon>
    </lineage>
</organism>
<proteinExistence type="predicted"/>
<gene>
    <name evidence="2" type="ORF">ACFSBI_14300</name>
</gene>
<reference evidence="3" key="1">
    <citation type="journal article" date="2019" name="Int. J. Syst. Evol. Microbiol.">
        <title>The Global Catalogue of Microorganisms (GCM) 10K type strain sequencing project: providing services to taxonomists for standard genome sequencing and annotation.</title>
        <authorList>
            <consortium name="The Broad Institute Genomics Platform"/>
            <consortium name="The Broad Institute Genome Sequencing Center for Infectious Disease"/>
            <person name="Wu L."/>
            <person name="Ma J."/>
        </authorList>
    </citation>
    <scope>NUCLEOTIDE SEQUENCE [LARGE SCALE GENOMIC DNA]</scope>
    <source>
        <strain evidence="3">CGMCC 1.12471</strain>
    </source>
</reference>
<comment type="caution">
    <text evidence="2">The sequence shown here is derived from an EMBL/GenBank/DDBJ whole genome shotgun (WGS) entry which is preliminary data.</text>
</comment>
<keyword evidence="1" id="KW-1133">Transmembrane helix</keyword>
<feature type="transmembrane region" description="Helical" evidence="1">
    <location>
        <begin position="80"/>
        <end position="98"/>
    </location>
</feature>
<keyword evidence="1" id="KW-0472">Membrane</keyword>
<keyword evidence="1" id="KW-0812">Transmembrane</keyword>
<dbReference type="Proteomes" id="UP001597347">
    <property type="component" value="Unassembled WGS sequence"/>
</dbReference>
<evidence type="ECO:0000313" key="3">
    <source>
        <dbReference type="Proteomes" id="UP001597347"/>
    </source>
</evidence>
<evidence type="ECO:0000313" key="2">
    <source>
        <dbReference type="EMBL" id="MFD1722724.1"/>
    </source>
</evidence>
<keyword evidence="3" id="KW-1185">Reference proteome</keyword>
<name>A0ABW4LIH6_9MICO</name>
<sequence>MDSIPVQIANVLKSVGVQAVYGDAREIEGTTVVPVAVVGYGFGGGGGEESGSGGGGGGYVWPVGAYVGDSLGVRFQPNPVALLVVGIPFVWVTGKALARVVRALKK</sequence>